<evidence type="ECO:0000313" key="3">
    <source>
        <dbReference type="Proteomes" id="UP001177003"/>
    </source>
</evidence>
<proteinExistence type="predicted"/>
<sequence>MSPHKQFDHLRIPLEEIVSATDNFSDANFIRYDGFGKEYKGQLLQSGRLVDIVARRLDDKNGIGIKEFWMEVSMLCTLEHQNIVSIVGFCDDGDDGEKIVINKLETRGSLCNYLTDPCLTWMRRLQICVGVARALYYIHYDEGRDFGVIHRDIKSSKILLDDNWEAKLYGFELSMNQAAAEWNCVSYNKVCGTPGYMDPTYVKTGSVSHKSDMFSFGVVLIEVLCGKVTEAVNEGEDYLYELAKSHIENGRLYDMVNPGLWKQMDPQSFKIFSEIAYCCLKAEPSERPSIDQILIQLEKALESQQEQENHQEKIEGATSKSLKVIDLFWDEAIVVNIISKLSLLSLGKRVSLI</sequence>
<dbReference type="InterPro" id="IPR000719">
    <property type="entry name" value="Prot_kinase_dom"/>
</dbReference>
<dbReference type="Gene3D" id="3.30.200.20">
    <property type="entry name" value="Phosphorylase Kinase, domain 1"/>
    <property type="match status" value="1"/>
</dbReference>
<dbReference type="GO" id="GO:0004714">
    <property type="term" value="F:transmembrane receptor protein tyrosine kinase activity"/>
    <property type="evidence" value="ECO:0007669"/>
    <property type="project" value="InterPro"/>
</dbReference>
<evidence type="ECO:0000259" key="1">
    <source>
        <dbReference type="PROSITE" id="PS50011"/>
    </source>
</evidence>
<dbReference type="InterPro" id="IPR045272">
    <property type="entry name" value="ANXUR1/2-like"/>
</dbReference>
<evidence type="ECO:0000313" key="2">
    <source>
        <dbReference type="EMBL" id="CAI9267820.1"/>
    </source>
</evidence>
<keyword evidence="3" id="KW-1185">Reference proteome</keyword>
<gene>
    <name evidence="2" type="ORF">LSALG_LOCUS8278</name>
</gene>
<dbReference type="PANTHER" id="PTHR27003">
    <property type="entry name" value="OS07G0166700 PROTEIN"/>
    <property type="match status" value="1"/>
</dbReference>
<name>A0AA35VK67_LACSI</name>
<protein>
    <recommendedName>
        <fullName evidence="1">Protein kinase domain-containing protein</fullName>
    </recommendedName>
</protein>
<dbReference type="InterPro" id="IPR011009">
    <property type="entry name" value="Kinase-like_dom_sf"/>
</dbReference>
<feature type="domain" description="Protein kinase" evidence="1">
    <location>
        <begin position="24"/>
        <end position="301"/>
    </location>
</feature>
<dbReference type="Pfam" id="PF00069">
    <property type="entry name" value="Pkinase"/>
    <property type="match status" value="1"/>
</dbReference>
<dbReference type="GO" id="GO:0009506">
    <property type="term" value="C:plasmodesma"/>
    <property type="evidence" value="ECO:0007669"/>
    <property type="project" value="TreeGrafter"/>
</dbReference>
<dbReference type="Gene3D" id="1.10.510.10">
    <property type="entry name" value="Transferase(Phosphotransferase) domain 1"/>
    <property type="match status" value="1"/>
</dbReference>
<dbReference type="Proteomes" id="UP001177003">
    <property type="component" value="Chromosome 1"/>
</dbReference>
<dbReference type="PROSITE" id="PS50011">
    <property type="entry name" value="PROTEIN_KINASE_DOM"/>
    <property type="match status" value="1"/>
</dbReference>
<reference evidence="2" key="1">
    <citation type="submission" date="2023-04" db="EMBL/GenBank/DDBJ databases">
        <authorList>
            <person name="Vijverberg K."/>
            <person name="Xiong W."/>
            <person name="Schranz E."/>
        </authorList>
    </citation>
    <scope>NUCLEOTIDE SEQUENCE</scope>
</reference>
<dbReference type="AlphaFoldDB" id="A0AA35VK67"/>
<dbReference type="SUPFAM" id="SSF56112">
    <property type="entry name" value="Protein kinase-like (PK-like)"/>
    <property type="match status" value="1"/>
</dbReference>
<dbReference type="GO" id="GO:0005524">
    <property type="term" value="F:ATP binding"/>
    <property type="evidence" value="ECO:0007669"/>
    <property type="project" value="InterPro"/>
</dbReference>
<organism evidence="2 3">
    <name type="scientific">Lactuca saligna</name>
    <name type="common">Willowleaf lettuce</name>
    <dbReference type="NCBI Taxonomy" id="75948"/>
    <lineage>
        <taxon>Eukaryota</taxon>
        <taxon>Viridiplantae</taxon>
        <taxon>Streptophyta</taxon>
        <taxon>Embryophyta</taxon>
        <taxon>Tracheophyta</taxon>
        <taxon>Spermatophyta</taxon>
        <taxon>Magnoliopsida</taxon>
        <taxon>eudicotyledons</taxon>
        <taxon>Gunneridae</taxon>
        <taxon>Pentapetalae</taxon>
        <taxon>asterids</taxon>
        <taxon>campanulids</taxon>
        <taxon>Asterales</taxon>
        <taxon>Asteraceae</taxon>
        <taxon>Cichorioideae</taxon>
        <taxon>Cichorieae</taxon>
        <taxon>Lactucinae</taxon>
        <taxon>Lactuca</taxon>
    </lineage>
</organism>
<dbReference type="GO" id="GO:0005886">
    <property type="term" value="C:plasma membrane"/>
    <property type="evidence" value="ECO:0007669"/>
    <property type="project" value="TreeGrafter"/>
</dbReference>
<dbReference type="EMBL" id="OX465077">
    <property type="protein sequence ID" value="CAI9267820.1"/>
    <property type="molecule type" value="Genomic_DNA"/>
</dbReference>
<dbReference type="PANTHER" id="PTHR27003:SF383">
    <property type="entry name" value="TYROSINE-PROTEIN KINASE, NON-RECEPTOR JAK_TYK2-RELATED"/>
    <property type="match status" value="1"/>
</dbReference>
<accession>A0AA35VK67</accession>